<evidence type="ECO:0000256" key="1">
    <source>
        <dbReference type="SAM" id="MobiDB-lite"/>
    </source>
</evidence>
<dbReference type="InterPro" id="IPR018391">
    <property type="entry name" value="PQQ_b-propeller_rpt"/>
</dbReference>
<dbReference type="RefSeq" id="WP_160618723.1">
    <property type="nucleotide sequence ID" value="NZ_CP047652.1"/>
</dbReference>
<organism evidence="3 4">
    <name type="scientific">Aristophania vespae</name>
    <dbReference type="NCBI Taxonomy" id="2697033"/>
    <lineage>
        <taxon>Bacteria</taxon>
        <taxon>Pseudomonadati</taxon>
        <taxon>Pseudomonadota</taxon>
        <taxon>Alphaproteobacteria</taxon>
        <taxon>Acetobacterales</taxon>
        <taxon>Acetobacteraceae</taxon>
        <taxon>Aristophania</taxon>
    </lineage>
</organism>
<protein>
    <submittedName>
        <fullName evidence="3">PQQ-binding-like beta-propeller repeat protein</fullName>
    </submittedName>
</protein>
<gene>
    <name evidence="3" type="ORF">GT348_04660</name>
</gene>
<dbReference type="SUPFAM" id="SSF50998">
    <property type="entry name" value="Quinoprotein alcohol dehydrogenase-like"/>
    <property type="match status" value="1"/>
</dbReference>
<keyword evidence="4" id="KW-1185">Reference proteome</keyword>
<reference evidence="3 4" key="1">
    <citation type="submission" date="2020-01" db="EMBL/GenBank/DDBJ databases">
        <title>Genome sequencing of strain KACC 21507.</title>
        <authorList>
            <person name="Heo J."/>
            <person name="Kim S.-J."/>
            <person name="Kim J.-S."/>
            <person name="Hong S.-B."/>
            <person name="Kwon S.-W."/>
        </authorList>
    </citation>
    <scope>NUCLEOTIDE SEQUENCE [LARGE SCALE GENOMIC DNA]</scope>
    <source>
        <strain evidence="3 4">KACC 21507</strain>
    </source>
</reference>
<dbReference type="Gene3D" id="2.130.10.10">
    <property type="entry name" value="YVTN repeat-like/Quinoprotein amine dehydrogenase"/>
    <property type="match status" value="1"/>
</dbReference>
<feature type="compositionally biased region" description="Basic and acidic residues" evidence="1">
    <location>
        <begin position="1"/>
        <end position="20"/>
    </location>
</feature>
<sequence>MRDFPHHNDKEKLSQNDQKPKTGTSFFNRRELLKVAFSGSALTALAGCGIFSTDDKKPAIRGHRLDVLSTGAGLRVDHHETMPISLPPVQEVHEWKMDGRVASHQAVNAKWHGGTKLQWNRSIGAEVDPVSFLSWVLITPNNRGALQSPPLIANGRLFVTDAQGVVRAFSWPERELLWRRQPAKHTRSTNLGGGIALEGDTLYIVDGVAQALAVDAATGRIKWTANIVTPGRSAPTVKNGLVVFTTIDQRLYALDAKTGRQIWTYQATDINTGLFGAAAPAIVDGIILAGFGSGELVALRATSGELVWSDSLGGGNGRGAMLDFACIRGAPVIKDGTAYAVSMSQVMVAIDLRSGRRLWEREVSSQNPLCVCGDWLFVLSLDQQLACLDRISGRVRWITQLRRFENQKKQKGSVEWVGPLLANNKLVCFSSLPKNGMVVIDAATGKVEQMNSIPASCQVQPIICDGSVLTLSQDGVLRAYS</sequence>
<dbReference type="KEGG" id="bomb:GT348_04660"/>
<dbReference type="InterPro" id="IPR015943">
    <property type="entry name" value="WD40/YVTN_repeat-like_dom_sf"/>
</dbReference>
<dbReference type="PANTHER" id="PTHR34512">
    <property type="entry name" value="CELL SURFACE PROTEIN"/>
    <property type="match status" value="1"/>
</dbReference>
<evidence type="ECO:0000313" key="3">
    <source>
        <dbReference type="EMBL" id="QHI95647.1"/>
    </source>
</evidence>
<evidence type="ECO:0000259" key="2">
    <source>
        <dbReference type="Pfam" id="PF13360"/>
    </source>
</evidence>
<dbReference type="Proteomes" id="UP000463975">
    <property type="component" value="Chromosome"/>
</dbReference>
<dbReference type="InterPro" id="IPR002372">
    <property type="entry name" value="PQQ_rpt_dom"/>
</dbReference>
<accession>A0A6P1NFG5</accession>
<evidence type="ECO:0000313" key="4">
    <source>
        <dbReference type="Proteomes" id="UP000463975"/>
    </source>
</evidence>
<dbReference type="Pfam" id="PF13360">
    <property type="entry name" value="PQQ_2"/>
    <property type="match status" value="1"/>
</dbReference>
<dbReference type="SMART" id="SM00564">
    <property type="entry name" value="PQQ"/>
    <property type="match status" value="6"/>
</dbReference>
<dbReference type="InterPro" id="IPR011047">
    <property type="entry name" value="Quinoprotein_ADH-like_sf"/>
</dbReference>
<proteinExistence type="predicted"/>
<dbReference type="EMBL" id="CP047652">
    <property type="protein sequence ID" value="QHI95647.1"/>
    <property type="molecule type" value="Genomic_DNA"/>
</dbReference>
<feature type="region of interest" description="Disordered" evidence="1">
    <location>
        <begin position="1"/>
        <end position="24"/>
    </location>
</feature>
<name>A0A6P1NFG5_9PROT</name>
<dbReference type="PANTHER" id="PTHR34512:SF30">
    <property type="entry name" value="OUTER MEMBRANE PROTEIN ASSEMBLY FACTOR BAMB"/>
    <property type="match status" value="1"/>
</dbReference>
<dbReference type="AlphaFoldDB" id="A0A6P1NFG5"/>
<feature type="domain" description="Pyrrolo-quinoline quinone repeat" evidence="2">
    <location>
        <begin position="163"/>
        <end position="399"/>
    </location>
</feature>